<evidence type="ECO:0000256" key="5">
    <source>
        <dbReference type="ARBA" id="ARBA00022989"/>
    </source>
</evidence>
<protein>
    <submittedName>
        <fullName evidence="10">DedA family protein</fullName>
    </submittedName>
</protein>
<evidence type="ECO:0000259" key="8">
    <source>
        <dbReference type="Pfam" id="PF09335"/>
    </source>
</evidence>
<proteinExistence type="inferred from homology"/>
<keyword evidence="5 7" id="KW-1133">Transmembrane helix</keyword>
<evidence type="ECO:0000313" key="10">
    <source>
        <dbReference type="EMBL" id="QNP90387.1"/>
    </source>
</evidence>
<dbReference type="PANTHER" id="PTHR30353:SF0">
    <property type="entry name" value="TRANSMEMBRANE PROTEIN"/>
    <property type="match status" value="1"/>
</dbReference>
<name>A0A7H0JZC1_9CORY</name>
<dbReference type="PANTHER" id="PTHR30353">
    <property type="entry name" value="INNER MEMBRANE PROTEIN DEDA-RELATED"/>
    <property type="match status" value="1"/>
</dbReference>
<keyword evidence="12" id="KW-1185">Reference proteome</keyword>
<gene>
    <name evidence="9" type="ORF">H7348_09615</name>
    <name evidence="10" type="ORF">IAU68_00895</name>
</gene>
<evidence type="ECO:0000256" key="4">
    <source>
        <dbReference type="ARBA" id="ARBA00022692"/>
    </source>
</evidence>
<evidence type="ECO:0000256" key="7">
    <source>
        <dbReference type="RuleBase" id="RU367016"/>
    </source>
</evidence>
<dbReference type="InterPro" id="IPR032818">
    <property type="entry name" value="DedA-like"/>
</dbReference>
<feature type="transmembrane region" description="Helical" evidence="7">
    <location>
        <begin position="140"/>
        <end position="163"/>
    </location>
</feature>
<evidence type="ECO:0000256" key="6">
    <source>
        <dbReference type="ARBA" id="ARBA00023136"/>
    </source>
</evidence>
<evidence type="ECO:0000256" key="2">
    <source>
        <dbReference type="ARBA" id="ARBA00010792"/>
    </source>
</evidence>
<evidence type="ECO:0000313" key="9">
    <source>
        <dbReference type="EMBL" id="MBC3179555.1"/>
    </source>
</evidence>
<feature type="transmembrane region" description="Helical" evidence="7">
    <location>
        <begin position="55"/>
        <end position="78"/>
    </location>
</feature>
<dbReference type="Proteomes" id="UP000642876">
    <property type="component" value="Unassembled WGS sequence"/>
</dbReference>
<keyword evidence="6 7" id="KW-0472">Membrane</keyword>
<organism evidence="10 11">
    <name type="scientific">Corynebacterium lujinxingii</name>
    <dbReference type="NCBI Taxonomy" id="2763010"/>
    <lineage>
        <taxon>Bacteria</taxon>
        <taxon>Bacillati</taxon>
        <taxon>Actinomycetota</taxon>
        <taxon>Actinomycetes</taxon>
        <taxon>Mycobacteriales</taxon>
        <taxon>Corynebacteriaceae</taxon>
        <taxon>Corynebacterium</taxon>
    </lineage>
</organism>
<dbReference type="EMBL" id="CP061032">
    <property type="protein sequence ID" value="QNP90387.1"/>
    <property type="molecule type" value="Genomic_DNA"/>
</dbReference>
<comment type="similarity">
    <text evidence="2 7">Belongs to the DedA family.</text>
</comment>
<keyword evidence="3 7" id="KW-1003">Cell membrane</keyword>
<feature type="transmembrane region" description="Helical" evidence="7">
    <location>
        <begin position="169"/>
        <end position="188"/>
    </location>
</feature>
<keyword evidence="4 7" id="KW-0812">Transmembrane</keyword>
<accession>A0A7H0JZC1</accession>
<dbReference type="Proteomes" id="UP000516235">
    <property type="component" value="Chromosome"/>
</dbReference>
<dbReference type="AlphaFoldDB" id="A0A7H0JZC1"/>
<dbReference type="Pfam" id="PF09335">
    <property type="entry name" value="VTT_dom"/>
    <property type="match status" value="1"/>
</dbReference>
<sequence length="208" mass="22821">MVDSLIDFLHTLMGMWVFYPLVIVLIIADALAPVVPSETVLNLAGAFSASRGVPNVWGVILAATIGAIIGDNICFALGGKLIHRVDNLDPESKSGQAITWVRQNMNRGAGAMIIVARFIPWARWVATIVLGSVRYNWFKFFFFDTVGVILWANLSVGMGYLGGRILQDYPLLAMLLGVLLGSLVGFSIQKLQNQIFERRDIRRGISAV</sequence>
<dbReference type="RefSeq" id="WP_171193209.1">
    <property type="nucleotide sequence ID" value="NZ_CP061032.1"/>
</dbReference>
<evidence type="ECO:0000256" key="3">
    <source>
        <dbReference type="ARBA" id="ARBA00022475"/>
    </source>
</evidence>
<evidence type="ECO:0000256" key="1">
    <source>
        <dbReference type="ARBA" id="ARBA00004651"/>
    </source>
</evidence>
<comment type="subcellular location">
    <subcellularLocation>
        <location evidence="1 7">Cell membrane</location>
        <topology evidence="1 7">Multi-pass membrane protein</topology>
    </subcellularLocation>
</comment>
<evidence type="ECO:0000313" key="11">
    <source>
        <dbReference type="Proteomes" id="UP000516235"/>
    </source>
</evidence>
<evidence type="ECO:0000313" key="12">
    <source>
        <dbReference type="Proteomes" id="UP000642876"/>
    </source>
</evidence>
<dbReference type="InterPro" id="IPR032816">
    <property type="entry name" value="VTT_dom"/>
</dbReference>
<feature type="domain" description="VTT" evidence="8">
    <location>
        <begin position="35"/>
        <end position="160"/>
    </location>
</feature>
<dbReference type="EMBL" id="JACMYE010000008">
    <property type="protein sequence ID" value="MBC3179555.1"/>
    <property type="molecule type" value="Genomic_DNA"/>
</dbReference>
<dbReference type="GO" id="GO:0005886">
    <property type="term" value="C:plasma membrane"/>
    <property type="evidence" value="ECO:0007669"/>
    <property type="project" value="UniProtKB-SubCell"/>
</dbReference>
<dbReference type="KEGG" id="cluj:IAU68_00895"/>
<reference evidence="11 12" key="1">
    <citation type="submission" date="2020-08" db="EMBL/GenBank/DDBJ databases">
        <title>novel species in genus Corynebacterium.</title>
        <authorList>
            <person name="Zhang G."/>
        </authorList>
    </citation>
    <scope>NUCLEOTIDE SEQUENCE [LARGE SCALE GENOMIC DNA]</scope>
    <source>
        <strain evidence="11 12">zg-917</strain>
        <strain evidence="10">Zg-917</strain>
    </source>
</reference>
<feature type="transmembrane region" description="Helical" evidence="7">
    <location>
        <begin position="12"/>
        <end position="35"/>
    </location>
</feature>